<dbReference type="OMA" id="MRREIMM"/>
<dbReference type="PANTHER" id="PTHR35749:SF1">
    <property type="entry name" value="OSJNBA0084A10.10 PROTEIN"/>
    <property type="match status" value="1"/>
</dbReference>
<dbReference type="IntAct" id="A0A1D6J711">
    <property type="interactions" value="1"/>
</dbReference>
<feature type="region of interest" description="Disordered" evidence="2">
    <location>
        <begin position="113"/>
        <end position="135"/>
    </location>
</feature>
<dbReference type="PANTHER" id="PTHR35749">
    <property type="entry name" value="OSJNBA0084A10.10 PROTEIN"/>
    <property type="match status" value="1"/>
</dbReference>
<accession>A0A1D6J711</accession>
<dbReference type="ExpressionAtlas" id="A0A1D6J711">
    <property type="expression patterns" value="baseline"/>
</dbReference>
<gene>
    <name evidence="3" type="ORF">ZEAMMB73_Zm00001d025425</name>
</gene>
<dbReference type="EMBL" id="CM000786">
    <property type="protein sequence ID" value="AQK43712.1"/>
    <property type="molecule type" value="Genomic_DNA"/>
</dbReference>
<proteinExistence type="predicted"/>
<evidence type="ECO:0000256" key="1">
    <source>
        <dbReference type="SAM" id="Coils"/>
    </source>
</evidence>
<evidence type="ECO:0000256" key="2">
    <source>
        <dbReference type="SAM" id="MobiDB-lite"/>
    </source>
</evidence>
<dbReference type="PaxDb" id="4577-GRMZM2G330424_P01"/>
<dbReference type="InParanoid" id="A0A1D6J711"/>
<keyword evidence="1" id="KW-0175">Coiled coil</keyword>
<sequence>MRIYKSLSPHGKSLISLFLLSFNQAQARKEELQKLPEKVILSEVRQAVQKMQAVNQQLDEAEAAIDEYFKPIDKNAKIIADMQLEKEEKQTKEMTKLMQEQMKMRREIMMTRAEAASVESSDTKAGGKVANIPPK</sequence>
<protein>
    <submittedName>
        <fullName evidence="3">Uncharacterized protein</fullName>
    </submittedName>
</protein>
<name>A0A1D6J711_MAIZE</name>
<dbReference type="AlphaFoldDB" id="A0A1D6J711"/>
<feature type="coiled-coil region" evidence="1">
    <location>
        <begin position="41"/>
        <end position="104"/>
    </location>
</feature>
<dbReference type="SMR" id="A0A1D6J711"/>
<reference evidence="3" key="1">
    <citation type="submission" date="2015-12" db="EMBL/GenBank/DDBJ databases">
        <title>Update maize B73 reference genome by single molecule sequencing technologies.</title>
        <authorList>
            <consortium name="Maize Genome Sequencing Project"/>
            <person name="Ware D."/>
        </authorList>
    </citation>
    <scope>NUCLEOTIDE SEQUENCE</scope>
    <source>
        <tissue evidence="3">Seedling</tissue>
    </source>
</reference>
<evidence type="ECO:0000313" key="3">
    <source>
        <dbReference type="EMBL" id="AQK43712.1"/>
    </source>
</evidence>
<organism evidence="3">
    <name type="scientific">Zea mays</name>
    <name type="common">Maize</name>
    <dbReference type="NCBI Taxonomy" id="4577"/>
    <lineage>
        <taxon>Eukaryota</taxon>
        <taxon>Viridiplantae</taxon>
        <taxon>Streptophyta</taxon>
        <taxon>Embryophyta</taxon>
        <taxon>Tracheophyta</taxon>
        <taxon>Spermatophyta</taxon>
        <taxon>Magnoliopsida</taxon>
        <taxon>Liliopsida</taxon>
        <taxon>Poales</taxon>
        <taxon>Poaceae</taxon>
        <taxon>PACMAD clade</taxon>
        <taxon>Panicoideae</taxon>
        <taxon>Andropogonodae</taxon>
        <taxon>Andropogoneae</taxon>
        <taxon>Tripsacinae</taxon>
        <taxon>Zea</taxon>
    </lineage>
</organism>